<reference evidence="2" key="1">
    <citation type="submission" date="2021-11" db="EMBL/GenBank/DDBJ databases">
        <title>Streptomyces corallinus and Kineosporia corallina sp. nov., two new coral-derived marine actinobacteria.</title>
        <authorList>
            <person name="Buangrab K."/>
            <person name="Sutthacheep M."/>
            <person name="Yeemin T."/>
            <person name="Harunari E."/>
            <person name="Igarashi Y."/>
            <person name="Sripreechasak P."/>
            <person name="Kanchanasin P."/>
            <person name="Tanasupawat S."/>
            <person name="Phongsopitanun W."/>
        </authorList>
    </citation>
    <scope>NUCLEOTIDE SEQUENCE</scope>
    <source>
        <strain evidence="2">JCM 31032</strain>
    </source>
</reference>
<dbReference type="Proteomes" id="UP001138997">
    <property type="component" value="Unassembled WGS sequence"/>
</dbReference>
<feature type="signal peptide" evidence="1">
    <location>
        <begin position="1"/>
        <end position="28"/>
    </location>
</feature>
<protein>
    <submittedName>
        <fullName evidence="2">Uncharacterized protein</fullName>
    </submittedName>
</protein>
<evidence type="ECO:0000256" key="1">
    <source>
        <dbReference type="SAM" id="SignalP"/>
    </source>
</evidence>
<gene>
    <name evidence="2" type="ORF">LR394_16305</name>
</gene>
<organism evidence="2 3">
    <name type="scientific">Kineosporia babensis</name>
    <dbReference type="NCBI Taxonomy" id="499548"/>
    <lineage>
        <taxon>Bacteria</taxon>
        <taxon>Bacillati</taxon>
        <taxon>Actinomycetota</taxon>
        <taxon>Actinomycetes</taxon>
        <taxon>Kineosporiales</taxon>
        <taxon>Kineosporiaceae</taxon>
        <taxon>Kineosporia</taxon>
    </lineage>
</organism>
<comment type="caution">
    <text evidence="2">The sequence shown here is derived from an EMBL/GenBank/DDBJ whole genome shotgun (WGS) entry which is preliminary data.</text>
</comment>
<dbReference type="EMBL" id="JAJOMB010000008">
    <property type="protein sequence ID" value="MCD5312471.1"/>
    <property type="molecule type" value="Genomic_DNA"/>
</dbReference>
<keyword evidence="1" id="KW-0732">Signal</keyword>
<feature type="chain" id="PRO_5040819800" evidence="1">
    <location>
        <begin position="29"/>
        <end position="280"/>
    </location>
</feature>
<sequence>MKKISTVSALVLGSSLVGAVLLAPTAQAADLSTDRTLSAAALPQVGSQTAYVQREETVTVYRNGKVQARVTAESAAHPRGQGKLVLTVEAKKAISFKAGQFIWEDEGGGDNEASNPKRKISVPAGTTKKVTIKYDGVEDGHVIWAKGSDTVVGAWTVEGRQVEGQSKLLPASYVQRGSTVTVYKGGVVTAKVTPSSASYADGQGVLKVKVEAKKKTTINPSSFVWEGPGGADNEAVPGQKKVTVKAKSTRTITVKFEDVADGAVFWAPRADVVAGAWTID</sequence>
<keyword evidence="3" id="KW-1185">Reference proteome</keyword>
<dbReference type="AlphaFoldDB" id="A0A9X1NFQ4"/>
<evidence type="ECO:0000313" key="3">
    <source>
        <dbReference type="Proteomes" id="UP001138997"/>
    </source>
</evidence>
<name>A0A9X1NFQ4_9ACTN</name>
<accession>A0A9X1NFQ4</accession>
<evidence type="ECO:0000313" key="2">
    <source>
        <dbReference type="EMBL" id="MCD5312471.1"/>
    </source>
</evidence>
<proteinExistence type="predicted"/>
<dbReference type="RefSeq" id="WP_231442725.1">
    <property type="nucleotide sequence ID" value="NZ_JAJOMB010000008.1"/>
</dbReference>